<dbReference type="PROSITE" id="PS51257">
    <property type="entry name" value="PROKAR_LIPOPROTEIN"/>
    <property type="match status" value="1"/>
</dbReference>
<feature type="domain" description="DUF4382" evidence="1">
    <location>
        <begin position="30"/>
        <end position="165"/>
    </location>
</feature>
<evidence type="ECO:0000313" key="3">
    <source>
        <dbReference type="Proteomes" id="UP000435036"/>
    </source>
</evidence>
<dbReference type="AlphaFoldDB" id="A0A6N8KTT4"/>
<protein>
    <submittedName>
        <fullName evidence="2">DUF4382 domain-containing protein</fullName>
    </submittedName>
</protein>
<comment type="caution">
    <text evidence="2">The sequence shown here is derived from an EMBL/GenBank/DDBJ whole genome shotgun (WGS) entry which is preliminary data.</text>
</comment>
<keyword evidence="3" id="KW-1185">Reference proteome</keyword>
<dbReference type="InterPro" id="IPR025491">
    <property type="entry name" value="DUF4382"/>
</dbReference>
<dbReference type="OrthoDB" id="2111471at2"/>
<dbReference type="EMBL" id="WSQA01000002">
    <property type="protein sequence ID" value="MVZ60863.1"/>
    <property type="molecule type" value="Genomic_DNA"/>
</dbReference>
<organism evidence="2 3">
    <name type="scientific">Sphingobacterium humi</name>
    <dbReference type="NCBI Taxonomy" id="1796905"/>
    <lineage>
        <taxon>Bacteria</taxon>
        <taxon>Pseudomonadati</taxon>
        <taxon>Bacteroidota</taxon>
        <taxon>Sphingobacteriia</taxon>
        <taxon>Sphingobacteriales</taxon>
        <taxon>Sphingobacteriaceae</taxon>
        <taxon>Sphingobacterium</taxon>
    </lineage>
</organism>
<dbReference type="Proteomes" id="UP000435036">
    <property type="component" value="Unassembled WGS sequence"/>
</dbReference>
<sequence>MMNKLFFPIALATLAFGSCTTDDGIPSGTTPVTIRMTDAPANYEAIYLNIDKIEILTVGGREEIDIDAEPFDILQYRFGRDTVIAAHDVPSGRIQEIRLVLEEDGNEIVVDGVHHPLKTPSGQSSGVKIKIHDDLIPNVAYTLLLDFDASKSIVAKGNGGYNLKPVIRAIPVAASGAIEGVVTPFTAWPNVYAIAGTDTVGTITNPLGKFYFAGMTEGAYKVVIEPTQGDLDTVVIDNVIVTKGQVKDLGTINLDVPVN</sequence>
<proteinExistence type="predicted"/>
<name>A0A6N8KTT4_9SPHI</name>
<evidence type="ECO:0000313" key="2">
    <source>
        <dbReference type="EMBL" id="MVZ60863.1"/>
    </source>
</evidence>
<evidence type="ECO:0000259" key="1">
    <source>
        <dbReference type="Pfam" id="PF14321"/>
    </source>
</evidence>
<dbReference type="RefSeq" id="WP_160367521.1">
    <property type="nucleotide sequence ID" value="NZ_WSQA01000002.1"/>
</dbReference>
<dbReference type="Pfam" id="PF14321">
    <property type="entry name" value="DUF4382"/>
    <property type="match status" value="1"/>
</dbReference>
<gene>
    <name evidence="2" type="ORF">GQF63_02390</name>
</gene>
<accession>A0A6N8KTT4</accession>
<reference evidence="2 3" key="1">
    <citation type="submission" date="2019-12" db="EMBL/GenBank/DDBJ databases">
        <authorList>
            <person name="Dong K."/>
        </authorList>
    </citation>
    <scope>NUCLEOTIDE SEQUENCE [LARGE SCALE GENOMIC DNA]</scope>
    <source>
        <strain evidence="2 3">JCM 31225</strain>
    </source>
</reference>